<feature type="region of interest" description="Disordered" evidence="1">
    <location>
        <begin position="67"/>
        <end position="137"/>
    </location>
</feature>
<dbReference type="AlphaFoldDB" id="A0A081AMV0"/>
<dbReference type="EMBL" id="ANJA01001014">
    <property type="protein sequence ID" value="ETO80211.1"/>
    <property type="molecule type" value="Genomic_DNA"/>
</dbReference>
<evidence type="ECO:0000313" key="2">
    <source>
        <dbReference type="EMBL" id="ETO80211.1"/>
    </source>
</evidence>
<evidence type="ECO:0000256" key="1">
    <source>
        <dbReference type="SAM" id="MobiDB-lite"/>
    </source>
</evidence>
<dbReference type="Proteomes" id="UP000028582">
    <property type="component" value="Unassembled WGS sequence"/>
</dbReference>
<accession>A0A081AMV0</accession>
<name>A0A081AMV0_PHYNI</name>
<reference evidence="2 3" key="1">
    <citation type="submission" date="2013-11" db="EMBL/GenBank/DDBJ databases">
        <title>The Genome Sequence of Phytophthora parasitica P1976.</title>
        <authorList>
            <consortium name="The Broad Institute Genomics Platform"/>
            <person name="Russ C."/>
            <person name="Tyler B."/>
            <person name="Panabieres F."/>
            <person name="Shan W."/>
            <person name="Tripathy S."/>
            <person name="Grunwald N."/>
            <person name="Machado M."/>
            <person name="Johnson C.S."/>
            <person name="Walker B."/>
            <person name="Young S."/>
            <person name="Zeng Q."/>
            <person name="Gargeya S."/>
            <person name="Fitzgerald M."/>
            <person name="Haas B."/>
            <person name="Abouelleil A."/>
            <person name="Allen A.W."/>
            <person name="Alvarado L."/>
            <person name="Arachchi H.M."/>
            <person name="Berlin A.M."/>
            <person name="Chapman S.B."/>
            <person name="Gainer-Dewar J."/>
            <person name="Goldberg J."/>
            <person name="Griggs A."/>
            <person name="Gujja S."/>
            <person name="Hansen M."/>
            <person name="Howarth C."/>
            <person name="Imamovic A."/>
            <person name="Ireland A."/>
            <person name="Larimer J."/>
            <person name="McCowan C."/>
            <person name="Murphy C."/>
            <person name="Pearson M."/>
            <person name="Poon T.W."/>
            <person name="Priest M."/>
            <person name="Roberts A."/>
            <person name="Saif S."/>
            <person name="Shea T."/>
            <person name="Sisk P."/>
            <person name="Sykes S."/>
            <person name="Wortman J."/>
            <person name="Nusbaum C."/>
            <person name="Birren B."/>
        </authorList>
    </citation>
    <scope>NUCLEOTIDE SEQUENCE [LARGE SCALE GENOMIC DNA]</scope>
    <source>
        <strain evidence="2 3">P1976</strain>
    </source>
</reference>
<sequence length="137" mass="14728">MIETFVRMLDTNTTLEYLKLYIEGDFYTRFARSFSAHDGEQLPPEELSSTRKLAFISIVHSGKSKRLENRLLNRGPRTRTKIMGKGSGGGSGSKGGGSSGRSGSKGGSSGSSKAAADNRSNQMNPNNSAYYSSRAHG</sequence>
<feature type="compositionally biased region" description="Gly residues" evidence="1">
    <location>
        <begin position="85"/>
        <end position="109"/>
    </location>
</feature>
<evidence type="ECO:0000313" key="3">
    <source>
        <dbReference type="Proteomes" id="UP000028582"/>
    </source>
</evidence>
<organism evidence="2 3">
    <name type="scientific">Phytophthora nicotianae P1976</name>
    <dbReference type="NCBI Taxonomy" id="1317066"/>
    <lineage>
        <taxon>Eukaryota</taxon>
        <taxon>Sar</taxon>
        <taxon>Stramenopiles</taxon>
        <taxon>Oomycota</taxon>
        <taxon>Peronosporomycetes</taxon>
        <taxon>Peronosporales</taxon>
        <taxon>Peronosporaceae</taxon>
        <taxon>Phytophthora</taxon>
    </lineage>
</organism>
<feature type="compositionally biased region" description="Polar residues" evidence="1">
    <location>
        <begin position="118"/>
        <end position="131"/>
    </location>
</feature>
<gene>
    <name evidence="2" type="ORF">F444_05211</name>
</gene>
<comment type="caution">
    <text evidence="2">The sequence shown here is derived from an EMBL/GenBank/DDBJ whole genome shotgun (WGS) entry which is preliminary data.</text>
</comment>
<protein>
    <submittedName>
        <fullName evidence="2">Uncharacterized protein</fullName>
    </submittedName>
</protein>
<dbReference type="OrthoDB" id="129694at2759"/>
<proteinExistence type="predicted"/>